<dbReference type="Gene3D" id="3.20.20.70">
    <property type="entry name" value="Aldolase class I"/>
    <property type="match status" value="1"/>
</dbReference>
<keyword evidence="9" id="KW-0413">Isomerase</keyword>
<dbReference type="eggNOG" id="COG0036">
    <property type="taxonomic scope" value="Bacteria"/>
</dbReference>
<dbReference type="STRING" id="1261131.lam_800"/>
<dbReference type="CDD" id="cd00429">
    <property type="entry name" value="RPE"/>
    <property type="match status" value="1"/>
</dbReference>
<dbReference type="InterPro" id="IPR000056">
    <property type="entry name" value="Ribul_P_3_epim-like"/>
</dbReference>
<dbReference type="InterPro" id="IPR011060">
    <property type="entry name" value="RibuloseP-bd_barrel"/>
</dbReference>
<comment type="cofactor">
    <cofactor evidence="1">
        <name>Mn(2+)</name>
        <dbReference type="ChEBI" id="CHEBI:29035"/>
    </cofactor>
</comment>
<keyword evidence="7" id="KW-0408">Iron</keyword>
<keyword evidence="8" id="KW-0464">Manganese</keyword>
<keyword evidence="5" id="KW-0479">Metal-binding</keyword>
<evidence type="ECO:0000256" key="2">
    <source>
        <dbReference type="ARBA" id="ARBA00001947"/>
    </source>
</evidence>
<dbReference type="PANTHER" id="PTHR11749">
    <property type="entry name" value="RIBULOSE-5-PHOSPHATE-3-EPIMERASE"/>
    <property type="match status" value="1"/>
</dbReference>
<dbReference type="GO" id="GO:0046872">
    <property type="term" value="F:metal ion binding"/>
    <property type="evidence" value="ECO:0007669"/>
    <property type="project" value="UniProtKB-KW"/>
</dbReference>
<reference evidence="11 12" key="1">
    <citation type="journal article" date="2014" name="Mol. Plant Microbe Interact.">
        <title>The complete genome sequence of Candidatus Liberibacter americanus, associated with citrus Huanglongbing.</title>
        <authorList>
            <person name="Wulff N.A."/>
            <person name="Zhang S."/>
            <person name="Setubal J.C."/>
            <person name="Almeida N.F."/>
            <person name="Martins E.C."/>
            <person name="Harakava R."/>
            <person name="Kumar D."/>
            <person name="Rangel L.T."/>
            <person name="Foissac X."/>
            <person name="Bove J."/>
            <person name="Gabriel D.W."/>
        </authorList>
    </citation>
    <scope>NUCLEOTIDE SEQUENCE [LARGE SCALE GENOMIC DNA]</scope>
    <source>
        <strain evidence="11 12">Sao Paulo</strain>
    </source>
</reference>
<proteinExistence type="predicted"/>
<dbReference type="SUPFAM" id="SSF51366">
    <property type="entry name" value="Ribulose-phoshate binding barrel"/>
    <property type="match status" value="1"/>
</dbReference>
<dbReference type="KEGG" id="lar:lam_800"/>
<dbReference type="FunFam" id="3.20.20.70:FF:000191">
    <property type="entry name" value="ribulose-phosphate 3-epimerase isoform X2"/>
    <property type="match status" value="1"/>
</dbReference>
<evidence type="ECO:0000313" key="12">
    <source>
        <dbReference type="Proteomes" id="UP000017862"/>
    </source>
</evidence>
<dbReference type="GO" id="GO:1901135">
    <property type="term" value="P:carbohydrate derivative metabolic process"/>
    <property type="evidence" value="ECO:0007669"/>
    <property type="project" value="UniProtKB-ARBA"/>
</dbReference>
<comment type="subunit">
    <text evidence="4">Homodimer.</text>
</comment>
<evidence type="ECO:0000256" key="7">
    <source>
        <dbReference type="ARBA" id="ARBA00023004"/>
    </source>
</evidence>
<sequence>MDGCFVPNISFGADVIKSLRKYSTAIFDCHLMISSVDQHLQKFVDAGCDIITIHAEASTDISKSLKTIRDMGKKAGVAINPATPIAVLEKIIDDIDMIIIMTVNPGLGGQKLIDHTIPKIKQARSLINGRSIELEVDGGVKLQNIGLLANAGANLFVAGSEIFNRKSEISYEDCLNKLKKSALKYIK</sequence>
<dbReference type="GO" id="GO:0005975">
    <property type="term" value="P:carbohydrate metabolic process"/>
    <property type="evidence" value="ECO:0007669"/>
    <property type="project" value="InterPro"/>
</dbReference>
<dbReference type="GO" id="GO:0006163">
    <property type="term" value="P:purine nucleotide metabolic process"/>
    <property type="evidence" value="ECO:0007669"/>
    <property type="project" value="UniProtKB-ARBA"/>
</dbReference>
<organism evidence="11 12">
    <name type="scientific">Candidatus Liberibacter americanus str. Sao Paulo</name>
    <dbReference type="NCBI Taxonomy" id="1261131"/>
    <lineage>
        <taxon>Bacteria</taxon>
        <taxon>Pseudomonadati</taxon>
        <taxon>Pseudomonadota</taxon>
        <taxon>Alphaproteobacteria</taxon>
        <taxon>Hyphomicrobiales</taxon>
        <taxon>Rhizobiaceae</taxon>
        <taxon>Liberibacter</taxon>
    </lineage>
</organism>
<dbReference type="InterPro" id="IPR013785">
    <property type="entry name" value="Aldolase_TIM"/>
</dbReference>
<evidence type="ECO:0000256" key="5">
    <source>
        <dbReference type="ARBA" id="ARBA00022723"/>
    </source>
</evidence>
<dbReference type="HOGENOM" id="CLU_054856_1_0_5"/>
<evidence type="ECO:0000256" key="9">
    <source>
        <dbReference type="ARBA" id="ARBA00023235"/>
    </source>
</evidence>
<dbReference type="Proteomes" id="UP000017862">
    <property type="component" value="Chromosome"/>
</dbReference>
<evidence type="ECO:0000256" key="3">
    <source>
        <dbReference type="ARBA" id="ARBA00001954"/>
    </source>
</evidence>
<name>U6B8E9_9HYPH</name>
<dbReference type="GO" id="GO:0006091">
    <property type="term" value="P:generation of precursor metabolites and energy"/>
    <property type="evidence" value="ECO:0007669"/>
    <property type="project" value="UniProtKB-ARBA"/>
</dbReference>
<gene>
    <name evidence="11" type="primary">rpe</name>
    <name evidence="11" type="ORF">lam_800</name>
</gene>
<keyword evidence="6" id="KW-0862">Zinc</keyword>
<dbReference type="GO" id="GO:0046496">
    <property type="term" value="P:nicotinamide nucleotide metabolic process"/>
    <property type="evidence" value="ECO:0007669"/>
    <property type="project" value="UniProtKB-ARBA"/>
</dbReference>
<evidence type="ECO:0000256" key="1">
    <source>
        <dbReference type="ARBA" id="ARBA00001936"/>
    </source>
</evidence>
<accession>U6B8E9</accession>
<evidence type="ECO:0000256" key="8">
    <source>
        <dbReference type="ARBA" id="ARBA00023211"/>
    </source>
</evidence>
<dbReference type="AlphaFoldDB" id="U6B8E9"/>
<dbReference type="NCBIfam" id="NF004076">
    <property type="entry name" value="PRK05581.1-4"/>
    <property type="match status" value="1"/>
</dbReference>
<dbReference type="EMBL" id="CP006604">
    <property type="protein sequence ID" value="AHA28141.1"/>
    <property type="molecule type" value="Genomic_DNA"/>
</dbReference>
<comment type="cofactor">
    <cofactor evidence="2">
        <name>Zn(2+)</name>
        <dbReference type="ChEBI" id="CHEBI:29105"/>
    </cofactor>
</comment>
<evidence type="ECO:0000256" key="4">
    <source>
        <dbReference type="ARBA" id="ARBA00011738"/>
    </source>
</evidence>
<dbReference type="GO" id="GO:0016857">
    <property type="term" value="F:racemase and epimerase activity, acting on carbohydrates and derivatives"/>
    <property type="evidence" value="ECO:0007669"/>
    <property type="project" value="InterPro"/>
</dbReference>
<dbReference type="Pfam" id="PF00834">
    <property type="entry name" value="Ribul_P_3_epim"/>
    <property type="match status" value="1"/>
</dbReference>
<keyword evidence="12" id="KW-1185">Reference proteome</keyword>
<keyword evidence="10" id="KW-0119">Carbohydrate metabolism</keyword>
<evidence type="ECO:0000256" key="10">
    <source>
        <dbReference type="ARBA" id="ARBA00023277"/>
    </source>
</evidence>
<comment type="cofactor">
    <cofactor evidence="3">
        <name>Fe(2+)</name>
        <dbReference type="ChEBI" id="CHEBI:29033"/>
    </cofactor>
</comment>
<evidence type="ECO:0000256" key="6">
    <source>
        <dbReference type="ARBA" id="ARBA00022833"/>
    </source>
</evidence>
<protein>
    <submittedName>
        <fullName evidence="11">Ribulose-phosphate 3-epimerase</fullName>
    </submittedName>
</protein>
<evidence type="ECO:0000313" key="11">
    <source>
        <dbReference type="EMBL" id="AHA28141.1"/>
    </source>
</evidence>
<dbReference type="PATRIC" id="fig|1261131.3.peg.769"/>